<sequence length="135" mass="15315">MKETENKEFTDFLKATFGQKEVGLIIAQDRDQLSDFSGAMESEGFKRSDNISDLFNSAKTYLVAGENMSKDFYDFLIQYPTGQVEIFDNNVMESKTFSPDYTNGCVIFLVLKEDLNKLQDKGWNILANCGPAYQS</sequence>
<evidence type="ECO:0000313" key="2">
    <source>
        <dbReference type="Proteomes" id="UP000178404"/>
    </source>
</evidence>
<reference evidence="1 2" key="1">
    <citation type="journal article" date="2016" name="Nat. Commun.">
        <title>Thousands of microbial genomes shed light on interconnected biogeochemical processes in an aquifer system.</title>
        <authorList>
            <person name="Anantharaman K."/>
            <person name="Brown C.T."/>
            <person name="Hug L.A."/>
            <person name="Sharon I."/>
            <person name="Castelle C.J."/>
            <person name="Probst A.J."/>
            <person name="Thomas B.C."/>
            <person name="Singh A."/>
            <person name="Wilkins M.J."/>
            <person name="Karaoz U."/>
            <person name="Brodie E.L."/>
            <person name="Williams K.H."/>
            <person name="Hubbard S.S."/>
            <person name="Banfield J.F."/>
        </authorList>
    </citation>
    <scope>NUCLEOTIDE SEQUENCE [LARGE SCALE GENOMIC DNA]</scope>
</reference>
<name>A0A1G2TYN5_9BACT</name>
<gene>
    <name evidence="1" type="ORF">A3A90_00925</name>
</gene>
<evidence type="ECO:0000313" key="1">
    <source>
        <dbReference type="EMBL" id="OHB02344.1"/>
    </source>
</evidence>
<dbReference type="AlphaFoldDB" id="A0A1G2TYN5"/>
<proteinExistence type="predicted"/>
<dbReference type="EMBL" id="MHWA01000004">
    <property type="protein sequence ID" value="OHB02344.1"/>
    <property type="molecule type" value="Genomic_DNA"/>
</dbReference>
<comment type="caution">
    <text evidence="1">The sequence shown here is derived from an EMBL/GenBank/DDBJ whole genome shotgun (WGS) entry which is preliminary data.</text>
</comment>
<protein>
    <submittedName>
        <fullName evidence="1">Uncharacterized protein</fullName>
    </submittedName>
</protein>
<dbReference type="Proteomes" id="UP000178404">
    <property type="component" value="Unassembled WGS sequence"/>
</dbReference>
<organism evidence="1 2">
    <name type="scientific">Candidatus Zambryskibacteria bacterium RIFCSPLOWO2_01_FULL_35_19</name>
    <dbReference type="NCBI Taxonomy" id="1802757"/>
    <lineage>
        <taxon>Bacteria</taxon>
        <taxon>Candidatus Zambryskiibacteriota</taxon>
    </lineage>
</organism>
<accession>A0A1G2TYN5</accession>